<evidence type="ECO:0000313" key="3">
    <source>
        <dbReference type="EMBL" id="CDS89000.1"/>
    </source>
</evidence>
<dbReference type="PANTHER" id="PTHR30185">
    <property type="entry name" value="CRYPTIC BETA-GLUCOSIDE BGL OPERON ANTITERMINATOR"/>
    <property type="match status" value="1"/>
</dbReference>
<evidence type="ECO:0000313" key="5">
    <source>
        <dbReference type="EMBL" id="CDT61194.1"/>
    </source>
</evidence>
<dbReference type="Gene3D" id="2.30.24.10">
    <property type="entry name" value="CAT RNA-binding domain"/>
    <property type="match status" value="1"/>
</dbReference>
<dbReference type="PROSITE" id="PS51372">
    <property type="entry name" value="PRD_2"/>
    <property type="match status" value="2"/>
</dbReference>
<protein>
    <submittedName>
        <fullName evidence="4">Putative beta-glucoside bgl operon transcription antiterminator</fullName>
    </submittedName>
    <submittedName>
        <fullName evidence="5">Transcription antiterminator, PTS operon regulator</fullName>
    </submittedName>
</protein>
<dbReference type="EMBL" id="LK933294">
    <property type="protein sequence ID" value="CDT61194.1"/>
    <property type="molecule type" value="Genomic_DNA"/>
</dbReference>
<dbReference type="InterPro" id="IPR004341">
    <property type="entry name" value="CAT_RNA-bd_dom"/>
</dbReference>
<feature type="domain" description="PRD" evidence="2">
    <location>
        <begin position="170"/>
        <end position="282"/>
    </location>
</feature>
<dbReference type="PANTHER" id="PTHR30185:SF15">
    <property type="entry name" value="CRYPTIC BETA-GLUCOSIDE BGL OPERON ANTITERMINATOR"/>
    <property type="match status" value="1"/>
</dbReference>
<organism evidence="5">
    <name type="scientific">Clostridioides difficile</name>
    <name type="common">Peptoclostridium difficile</name>
    <dbReference type="NCBI Taxonomy" id="1496"/>
    <lineage>
        <taxon>Bacteria</taxon>
        <taxon>Bacillati</taxon>
        <taxon>Bacillota</taxon>
        <taxon>Clostridia</taxon>
        <taxon>Peptostreptococcales</taxon>
        <taxon>Peptostreptococcaceae</taxon>
        <taxon>Clostridioides</taxon>
    </lineage>
</organism>
<dbReference type="Gene3D" id="1.10.1790.10">
    <property type="entry name" value="PRD domain"/>
    <property type="match status" value="2"/>
</dbReference>
<dbReference type="AlphaFoldDB" id="A0A069AX77"/>
<dbReference type="SMART" id="SM01061">
    <property type="entry name" value="CAT_RBD"/>
    <property type="match status" value="1"/>
</dbReference>
<keyword evidence="1" id="KW-0677">Repeat</keyword>
<dbReference type="InterPro" id="IPR036634">
    <property type="entry name" value="PRD_sf"/>
</dbReference>
<dbReference type="RefSeq" id="WP_021367168.1">
    <property type="nucleotide sequence ID" value="NZ_BBYB01000112.1"/>
</dbReference>
<reference evidence="5" key="1">
    <citation type="submission" date="2014-07" db="EMBL/GenBank/DDBJ databases">
        <authorList>
            <person name="Monot Marc"/>
        </authorList>
    </citation>
    <scope>NUCLEOTIDE SEQUENCE</scope>
    <source>
        <strain evidence="5">7032989</strain>
        <strain evidence="4">7032994</strain>
    </source>
</reference>
<dbReference type="GO" id="GO:0003723">
    <property type="term" value="F:RNA binding"/>
    <property type="evidence" value="ECO:0007669"/>
    <property type="project" value="InterPro"/>
</dbReference>
<dbReference type="InterPro" id="IPR036650">
    <property type="entry name" value="CAT_RNA-bd_dom_sf"/>
</dbReference>
<evidence type="ECO:0000259" key="2">
    <source>
        <dbReference type="PROSITE" id="PS51372"/>
    </source>
</evidence>
<dbReference type="Pfam" id="PF00874">
    <property type="entry name" value="PRD"/>
    <property type="match status" value="2"/>
</dbReference>
<gene>
    <name evidence="5" type="primary">bglG</name>
    <name evidence="5" type="ORF">BN1095_600044</name>
    <name evidence="3" type="ORF">BN1096_700289</name>
    <name evidence="4" type="ORF">BN1097_710287</name>
</gene>
<dbReference type="EMBL" id="LK932411">
    <property type="protein sequence ID" value="CDS89628.1"/>
    <property type="molecule type" value="Genomic_DNA"/>
</dbReference>
<accession>A0A069AX77</accession>
<evidence type="ECO:0000256" key="1">
    <source>
        <dbReference type="ARBA" id="ARBA00022737"/>
    </source>
</evidence>
<dbReference type="Pfam" id="PF03123">
    <property type="entry name" value="CAT_RBD"/>
    <property type="match status" value="1"/>
</dbReference>
<evidence type="ECO:0000313" key="4">
    <source>
        <dbReference type="EMBL" id="CDS89628.1"/>
    </source>
</evidence>
<dbReference type="SUPFAM" id="SSF63520">
    <property type="entry name" value="PTS-regulatory domain, PRD"/>
    <property type="match status" value="2"/>
</dbReference>
<sequence length="286" mass="33320">MKIIQILNNNVALVKRGKNEIIVFVKGIGFKKRVGQVINENEIERTYILDSYDMLEHFSYLLQNSDSNNIVLINEIIEYGEKALNIKSSDYLSLTLLDHLEFLLKRCEKNQFIKSPLVWNVKIFYPKHFEIGMHALKLIGDSKGINLPDDEAVSIALHFVNMEVNKESHDSTIVELRTLADIVSIIKYHFNVELDETSTNYMRFTTHLQYFIQRIMSDEASIDEDNSIDLYKQVSQLYPKSFGSVQKIRKYIKSQFNVDISISEETYLMLHINRVTQRLEAKSDEI</sequence>
<dbReference type="GO" id="GO:0006355">
    <property type="term" value="P:regulation of DNA-templated transcription"/>
    <property type="evidence" value="ECO:0007669"/>
    <property type="project" value="InterPro"/>
</dbReference>
<name>A0A069AX77_CLODI</name>
<proteinExistence type="predicted"/>
<dbReference type="EMBL" id="LK932525">
    <property type="protein sequence ID" value="CDS89000.1"/>
    <property type="molecule type" value="Genomic_DNA"/>
</dbReference>
<dbReference type="SUPFAM" id="SSF50151">
    <property type="entry name" value="SacY-like RNA-binding domain"/>
    <property type="match status" value="1"/>
</dbReference>
<dbReference type="InterPro" id="IPR050661">
    <property type="entry name" value="BglG_antiterminators"/>
</dbReference>
<dbReference type="InterPro" id="IPR011608">
    <property type="entry name" value="PRD"/>
</dbReference>
<feature type="domain" description="PRD" evidence="2">
    <location>
        <begin position="64"/>
        <end position="169"/>
    </location>
</feature>